<sequence>EGFDTRGFRARRGSVAGLLRRRGPRAPCEMRGRAAFARSARTVQRRRPSRGAGRQEARAGLLRECRGALRDAHAELRARSPGGYGCGHLWPASAEIADCESAAACLGSASGQWHDPEADLSDLSTYDGDAQPPPFPESGALSTCEAEACALRAADLSDLSTTCDGDAPPPSESNAASTAWCRTLQHPPADRAAEVVEAPVSFEQVREKFLRDHGKAIRRSLEQCLEGQLSLRPAPVSAKVQEQFMGAYRDCGLDGPRPTASLAPTFHGTHAGNHDSIFAHGLLIPGQAGVKVHNGSSHGRGVYTSSVESAWLSGQFCSAPRMLVCGVLDDAVTLTAAYRLGNFMVTAESTSVRHVGDRVSESAPKRWSSSTPVASRRSSRPRPSASPRAAPERPRRRRRPRGRPP</sequence>
<feature type="compositionally biased region" description="Basic and acidic residues" evidence="1">
    <location>
        <begin position="354"/>
        <end position="364"/>
    </location>
</feature>
<name>A0ABN9X2J8_9DINO</name>
<reference evidence="2" key="1">
    <citation type="submission" date="2023-10" db="EMBL/GenBank/DDBJ databases">
        <authorList>
            <person name="Chen Y."/>
            <person name="Shah S."/>
            <person name="Dougan E. K."/>
            <person name="Thang M."/>
            <person name="Chan C."/>
        </authorList>
    </citation>
    <scope>NUCLEOTIDE SEQUENCE [LARGE SCALE GENOMIC DNA]</scope>
</reference>
<feature type="non-terminal residue" evidence="2">
    <location>
        <position position="405"/>
    </location>
</feature>
<evidence type="ECO:0000313" key="2">
    <source>
        <dbReference type="EMBL" id="CAK0891813.1"/>
    </source>
</evidence>
<feature type="non-terminal residue" evidence="2">
    <location>
        <position position="1"/>
    </location>
</feature>
<keyword evidence="3" id="KW-1185">Reference proteome</keyword>
<dbReference type="EMBL" id="CAUYUJ010019525">
    <property type="protein sequence ID" value="CAK0891813.1"/>
    <property type="molecule type" value="Genomic_DNA"/>
</dbReference>
<evidence type="ECO:0000256" key="1">
    <source>
        <dbReference type="SAM" id="MobiDB-lite"/>
    </source>
</evidence>
<feature type="compositionally biased region" description="Low complexity" evidence="1">
    <location>
        <begin position="368"/>
        <end position="389"/>
    </location>
</feature>
<dbReference type="SUPFAM" id="SSF56399">
    <property type="entry name" value="ADP-ribosylation"/>
    <property type="match status" value="1"/>
</dbReference>
<accession>A0ABN9X2J8</accession>
<organism evidence="2 3">
    <name type="scientific">Prorocentrum cordatum</name>
    <dbReference type="NCBI Taxonomy" id="2364126"/>
    <lineage>
        <taxon>Eukaryota</taxon>
        <taxon>Sar</taxon>
        <taxon>Alveolata</taxon>
        <taxon>Dinophyceae</taxon>
        <taxon>Prorocentrales</taxon>
        <taxon>Prorocentraceae</taxon>
        <taxon>Prorocentrum</taxon>
    </lineage>
</organism>
<evidence type="ECO:0008006" key="4">
    <source>
        <dbReference type="Google" id="ProtNLM"/>
    </source>
</evidence>
<protein>
    <recommendedName>
        <fullName evidence="4">Poly [ADP-ribose] polymerase</fullName>
    </recommendedName>
</protein>
<comment type="caution">
    <text evidence="2">The sequence shown here is derived from an EMBL/GenBank/DDBJ whole genome shotgun (WGS) entry which is preliminary data.</text>
</comment>
<feature type="compositionally biased region" description="Basic residues" evidence="1">
    <location>
        <begin position="394"/>
        <end position="405"/>
    </location>
</feature>
<dbReference type="Proteomes" id="UP001189429">
    <property type="component" value="Unassembled WGS sequence"/>
</dbReference>
<feature type="region of interest" description="Disordered" evidence="1">
    <location>
        <begin position="353"/>
        <end position="405"/>
    </location>
</feature>
<feature type="region of interest" description="Disordered" evidence="1">
    <location>
        <begin position="116"/>
        <end position="140"/>
    </location>
</feature>
<proteinExistence type="predicted"/>
<gene>
    <name evidence="2" type="ORF">PCOR1329_LOCUS71655</name>
</gene>
<dbReference type="Gene3D" id="3.90.228.10">
    <property type="match status" value="1"/>
</dbReference>
<evidence type="ECO:0000313" key="3">
    <source>
        <dbReference type="Proteomes" id="UP001189429"/>
    </source>
</evidence>